<evidence type="ECO:0000256" key="1">
    <source>
        <dbReference type="SAM" id="Phobius"/>
    </source>
</evidence>
<proteinExistence type="predicted"/>
<evidence type="ECO:0000313" key="2">
    <source>
        <dbReference type="EMBL" id="TXE87091.1"/>
    </source>
</evidence>
<keyword evidence="1" id="KW-0472">Membrane</keyword>
<protein>
    <submittedName>
        <fullName evidence="2">Uncharacterized protein</fullName>
    </submittedName>
</protein>
<name>A0A5C7DZE9_9BACT</name>
<keyword evidence="1" id="KW-0812">Transmembrane</keyword>
<organism evidence="2 3">
    <name type="scientific">Campylobacter volucris</name>
    <dbReference type="NCBI Taxonomy" id="1031542"/>
    <lineage>
        <taxon>Bacteria</taxon>
        <taxon>Pseudomonadati</taxon>
        <taxon>Campylobacterota</taxon>
        <taxon>Epsilonproteobacteria</taxon>
        <taxon>Campylobacterales</taxon>
        <taxon>Campylobacteraceae</taxon>
        <taxon>Campylobacter</taxon>
    </lineage>
</organism>
<evidence type="ECO:0000313" key="3">
    <source>
        <dbReference type="Proteomes" id="UP000321629"/>
    </source>
</evidence>
<dbReference type="EMBL" id="VOWJ01000030">
    <property type="protein sequence ID" value="TXE87091.1"/>
    <property type="molecule type" value="Genomic_DNA"/>
</dbReference>
<dbReference type="RefSeq" id="WP_147555813.1">
    <property type="nucleotide sequence ID" value="NZ_VOWJ01000030.1"/>
</dbReference>
<accession>A0A5C7DZE9</accession>
<gene>
    <name evidence="2" type="ORF">FPD38_05905</name>
</gene>
<comment type="caution">
    <text evidence="2">The sequence shown here is derived from an EMBL/GenBank/DDBJ whole genome shotgun (WGS) entry which is preliminary data.</text>
</comment>
<feature type="transmembrane region" description="Helical" evidence="1">
    <location>
        <begin position="25"/>
        <end position="49"/>
    </location>
</feature>
<dbReference type="AlphaFoldDB" id="A0A5C7DZE9"/>
<reference evidence="2 3" key="1">
    <citation type="submission" date="2019-07" db="EMBL/GenBank/DDBJ databases">
        <title>Rapid identification of Enteric Bacteria from Whole Genome Sequences (WGS) using Average Nucleotide Identity (ANI).</title>
        <authorList>
            <person name="Lane C."/>
        </authorList>
    </citation>
    <scope>NUCLEOTIDE SEQUENCE [LARGE SCALE GENOMIC DNA]</scope>
    <source>
        <strain evidence="2 3">2016D-0084</strain>
    </source>
</reference>
<dbReference type="Proteomes" id="UP000321629">
    <property type="component" value="Unassembled WGS sequence"/>
</dbReference>
<sequence>MTEYNIVKLDGGDFNQTDNALGQVIQNHACIIFIIIIIAIFCFTLVKIFKTKNNKSVKRNSHKKRKEKS</sequence>
<keyword evidence="1" id="KW-1133">Transmembrane helix</keyword>